<feature type="domain" description="Isochorismatase-like" evidence="8">
    <location>
        <begin position="22"/>
        <end position="204"/>
    </location>
</feature>
<dbReference type="EMBL" id="ACHF01000029">
    <property type="protein sequence ID" value="EEI63373.1"/>
    <property type="molecule type" value="Genomic_DNA"/>
</dbReference>
<dbReference type="PANTHER" id="PTHR11080">
    <property type="entry name" value="PYRAZINAMIDASE/NICOTINAMIDASE"/>
    <property type="match status" value="1"/>
</dbReference>
<evidence type="ECO:0000256" key="1">
    <source>
        <dbReference type="ARBA" id="ARBA00006336"/>
    </source>
</evidence>
<evidence type="ECO:0000313" key="10">
    <source>
        <dbReference type="Proteomes" id="UP000006237"/>
    </source>
</evidence>
<dbReference type="SUPFAM" id="SSF52499">
    <property type="entry name" value="Isochorismatase-like hydrolases"/>
    <property type="match status" value="1"/>
</dbReference>
<proteinExistence type="inferred from homology"/>
<evidence type="ECO:0000256" key="5">
    <source>
        <dbReference type="ARBA" id="ARBA00037900"/>
    </source>
</evidence>
<keyword evidence="10" id="KW-1185">Reference proteome</keyword>
<dbReference type="Pfam" id="PF00857">
    <property type="entry name" value="Isochorismatase"/>
    <property type="match status" value="1"/>
</dbReference>
<keyword evidence="3" id="KW-0479">Metal-binding</keyword>
<dbReference type="PANTHER" id="PTHR11080:SF2">
    <property type="entry name" value="LD05707P"/>
    <property type="match status" value="1"/>
</dbReference>
<keyword evidence="2" id="KW-0662">Pyridine nucleotide biosynthesis</keyword>
<evidence type="ECO:0000313" key="9">
    <source>
        <dbReference type="EMBL" id="EEI63373.1"/>
    </source>
</evidence>
<dbReference type="Proteomes" id="UP000006237">
    <property type="component" value="Unassembled WGS sequence"/>
</dbReference>
<sequence>MSSAEASTTATHTGNAPAGENTALIIVDVQNDFCPGGSLATERGADVAAAIASFVAGHRSYYGAIVATKDWHIDPGTHFSDHPDYVDTWPVHCVKGTEGAALHPALAPAEKYIEATFTKGEYSAAYSGFEGACDGESLGDWLHARGITHLHVCGIATDFCVRATARDGLKEGFDVSVLKELVAAVNEDNGAKALEEIAAQGGHVR</sequence>
<evidence type="ECO:0000256" key="3">
    <source>
        <dbReference type="ARBA" id="ARBA00022723"/>
    </source>
</evidence>
<dbReference type="InterPro" id="IPR036380">
    <property type="entry name" value="Isochorismatase-like_sf"/>
</dbReference>
<evidence type="ECO:0000256" key="7">
    <source>
        <dbReference type="ARBA" id="ARBA00043224"/>
    </source>
</evidence>
<gene>
    <name evidence="9" type="primary">pncA</name>
    <name evidence="9" type="ORF">HMPREF0293_1277</name>
</gene>
<evidence type="ECO:0000256" key="6">
    <source>
        <dbReference type="ARBA" id="ARBA00039017"/>
    </source>
</evidence>
<evidence type="ECO:0000256" key="2">
    <source>
        <dbReference type="ARBA" id="ARBA00022642"/>
    </source>
</evidence>
<name>A0ABM9XQA7_9CORY</name>
<accession>A0ABM9XQA7</accession>
<dbReference type="GO" id="GO:0016787">
    <property type="term" value="F:hydrolase activity"/>
    <property type="evidence" value="ECO:0007669"/>
    <property type="project" value="UniProtKB-KW"/>
</dbReference>
<dbReference type="EC" id="3.5.1.19" evidence="6"/>
<evidence type="ECO:0000259" key="8">
    <source>
        <dbReference type="Pfam" id="PF00857"/>
    </source>
</evidence>
<comment type="pathway">
    <text evidence="5">Cofactor biosynthesis; nicotinate biosynthesis; nicotinate from nicotinamide: step 1/1.</text>
</comment>
<evidence type="ECO:0000256" key="4">
    <source>
        <dbReference type="ARBA" id="ARBA00022801"/>
    </source>
</evidence>
<comment type="similarity">
    <text evidence="1">Belongs to the isochorismatase family.</text>
</comment>
<comment type="caution">
    <text evidence="9">The sequence shown here is derived from an EMBL/GenBank/DDBJ whole genome shotgun (WGS) entry which is preliminary data.</text>
</comment>
<dbReference type="Gene3D" id="3.40.50.850">
    <property type="entry name" value="Isochorismatase-like"/>
    <property type="match status" value="1"/>
</dbReference>
<dbReference type="InterPro" id="IPR052347">
    <property type="entry name" value="Isochorismatase_Nicotinamidase"/>
</dbReference>
<dbReference type="InterPro" id="IPR000868">
    <property type="entry name" value="Isochorismatase-like_dom"/>
</dbReference>
<dbReference type="RefSeq" id="WP_005390248.1">
    <property type="nucleotide sequence ID" value="NZ_GG667036.1"/>
</dbReference>
<reference evidence="9 10" key="1">
    <citation type="submission" date="2009-01" db="EMBL/GenBank/DDBJ databases">
        <authorList>
            <person name="Qin X."/>
            <person name="Bachman B."/>
            <person name="Battles P."/>
            <person name="Bell A."/>
            <person name="Bess C."/>
            <person name="Bickham C."/>
            <person name="Chaboub L."/>
            <person name="Chen D."/>
            <person name="Coyle M."/>
            <person name="Deiros D.R."/>
            <person name="Dinh H."/>
            <person name="Forbes L."/>
            <person name="Fowler G."/>
            <person name="Francisco L."/>
            <person name="Fu Q."/>
            <person name="Gubbala S."/>
            <person name="Hale W."/>
            <person name="Han Y."/>
            <person name="Hemphill L."/>
            <person name="Highlander S.K."/>
            <person name="Hirani K."/>
            <person name="Hogues M."/>
            <person name="Jackson L."/>
            <person name="Jakkamsetti A."/>
            <person name="Javaid M."/>
            <person name="Jiang H."/>
            <person name="Korchina V."/>
            <person name="Kovar C."/>
            <person name="Lara F."/>
            <person name="Lee S."/>
            <person name="Mata R."/>
            <person name="Mathew T."/>
            <person name="Moen C."/>
            <person name="Morales K."/>
            <person name="Munidasa M."/>
            <person name="Nazareth L."/>
            <person name="Ngo R."/>
            <person name="Nguyen L."/>
            <person name="Okwuonu G."/>
            <person name="Ongeri F."/>
            <person name="Patil S."/>
            <person name="Petrosino J."/>
            <person name="Pham C."/>
            <person name="Pham P."/>
            <person name="Pu L.-L."/>
            <person name="Puazo M."/>
            <person name="Raj R."/>
            <person name="Reid J."/>
            <person name="Rouhana J."/>
            <person name="Saada N."/>
            <person name="Shang Y."/>
            <person name="Simmons D."/>
            <person name="Thornton R."/>
            <person name="Warren J."/>
            <person name="Weissenberger G."/>
            <person name="Zhang J."/>
            <person name="Zhang L."/>
            <person name="Zhou C."/>
            <person name="Zhu D."/>
            <person name="Muzny D."/>
            <person name="Worley K."/>
            <person name="Gibbs R."/>
        </authorList>
    </citation>
    <scope>NUCLEOTIDE SEQUENCE [LARGE SCALE GENOMIC DNA]</scope>
    <source>
        <strain evidence="9 10">ATCC 51866</strain>
    </source>
</reference>
<protein>
    <recommendedName>
        <fullName evidence="6">nicotinamidase</fullName>
        <ecNumber evidence="6">3.5.1.19</ecNumber>
    </recommendedName>
    <alternativeName>
        <fullName evidence="7">Nicotinamide deamidase</fullName>
    </alternativeName>
</protein>
<organism evidence="9 10">
    <name type="scientific">Corynebacterium glucuronolyticum ATCC 51866</name>
    <dbReference type="NCBI Taxonomy" id="548478"/>
    <lineage>
        <taxon>Bacteria</taxon>
        <taxon>Bacillati</taxon>
        <taxon>Actinomycetota</taxon>
        <taxon>Actinomycetes</taxon>
        <taxon>Mycobacteriales</taxon>
        <taxon>Corynebacteriaceae</taxon>
        <taxon>Corynebacterium</taxon>
    </lineage>
</organism>
<keyword evidence="4 9" id="KW-0378">Hydrolase</keyword>